<reference evidence="1 2" key="1">
    <citation type="journal article" date="2022" name="New Phytol.">
        <title>Ecological generalism drives hyperdiversity of secondary metabolite gene clusters in xylarialean endophytes.</title>
        <authorList>
            <person name="Franco M.E.E."/>
            <person name="Wisecaver J.H."/>
            <person name="Arnold A.E."/>
            <person name="Ju Y.M."/>
            <person name="Slot J.C."/>
            <person name="Ahrendt S."/>
            <person name="Moore L.P."/>
            <person name="Eastman K.E."/>
            <person name="Scott K."/>
            <person name="Konkel Z."/>
            <person name="Mondo S.J."/>
            <person name="Kuo A."/>
            <person name="Hayes R.D."/>
            <person name="Haridas S."/>
            <person name="Andreopoulos B."/>
            <person name="Riley R."/>
            <person name="LaButti K."/>
            <person name="Pangilinan J."/>
            <person name="Lipzen A."/>
            <person name="Amirebrahimi M."/>
            <person name="Yan J."/>
            <person name="Adam C."/>
            <person name="Keymanesh K."/>
            <person name="Ng V."/>
            <person name="Louie K."/>
            <person name="Northen T."/>
            <person name="Drula E."/>
            <person name="Henrissat B."/>
            <person name="Hsieh H.M."/>
            <person name="Youens-Clark K."/>
            <person name="Lutzoni F."/>
            <person name="Miadlikowska J."/>
            <person name="Eastwood D.C."/>
            <person name="Hamelin R.C."/>
            <person name="Grigoriev I.V."/>
            <person name="U'Ren J.M."/>
        </authorList>
    </citation>
    <scope>NUCLEOTIDE SEQUENCE [LARGE SCALE GENOMIC DNA]</scope>
    <source>
        <strain evidence="1 2">CBS 119005</strain>
    </source>
</reference>
<dbReference type="Proteomes" id="UP001497700">
    <property type="component" value="Unassembled WGS sequence"/>
</dbReference>
<evidence type="ECO:0000313" key="1">
    <source>
        <dbReference type="EMBL" id="KAI4866804.1"/>
    </source>
</evidence>
<accession>A0ACB9Z6U5</accession>
<organism evidence="1 2">
    <name type="scientific">Hypoxylon rubiginosum</name>
    <dbReference type="NCBI Taxonomy" id="110542"/>
    <lineage>
        <taxon>Eukaryota</taxon>
        <taxon>Fungi</taxon>
        <taxon>Dikarya</taxon>
        <taxon>Ascomycota</taxon>
        <taxon>Pezizomycotina</taxon>
        <taxon>Sordariomycetes</taxon>
        <taxon>Xylariomycetidae</taxon>
        <taxon>Xylariales</taxon>
        <taxon>Hypoxylaceae</taxon>
        <taxon>Hypoxylon</taxon>
    </lineage>
</organism>
<comment type="caution">
    <text evidence="1">The sequence shown here is derived from an EMBL/GenBank/DDBJ whole genome shotgun (WGS) entry which is preliminary data.</text>
</comment>
<sequence>MEPVPLTAPESQATSASALGGRACTNCARVKCKCIYRADGATCERCFRLKKECTPSASVGRRVVKRRGVSRTARLEEKLDELVSCLKAQRENGKKDPDGELDDAGDQGEYESETEEPSVAALTPATATNSLGGTTLLSAAITPDSSISFPEEPSPSEAEEMLKKFREEIIGFFPFVYVPPHVTSQQLRELYPFLWLNIICTALTSPRRRTALGDQARSIVIQKVAVEREKSLDLLLGLLTLVGWSHLQRRDRPFWTLFSQLIVTLVCDLGLHRPVPDGPSIFCAPSKDGDPRMTSFFRRRTHEEQRAVLGAFVITSMISNVFKHAPGLRWSPLLDSYLSNLAQDSTVSQDESLIAQVRMQLIVNQMYDDSWQSSTGGGPPPLYLSALRSQLHDITRHEKLGTAVRNHPMILELYHFTELLINESAISKPATPWHEPDMQRFEVYQNCLVSIKAFLDTFFATPIVVFNNMPFTSYPQLVRVIRCLHRLTTLQDPAWDRAAVRRSVDLIPTCDKIIGTFEYLKAASTLVAPDAGEDESHNWGLGVFRKMRATWQNELANMDATSTTSRETSLIDGAQGGGFAASMDFSGDPWLSDVLNDFWE</sequence>
<gene>
    <name evidence="1" type="ORF">F4820DRAFT_415650</name>
</gene>
<dbReference type="EMBL" id="MU393454">
    <property type="protein sequence ID" value="KAI4866804.1"/>
    <property type="molecule type" value="Genomic_DNA"/>
</dbReference>
<keyword evidence="2" id="KW-1185">Reference proteome</keyword>
<proteinExistence type="predicted"/>
<evidence type="ECO:0000313" key="2">
    <source>
        <dbReference type="Proteomes" id="UP001497700"/>
    </source>
</evidence>
<protein>
    <submittedName>
        <fullName evidence="1">Uncharacterized protein</fullName>
    </submittedName>
</protein>
<name>A0ACB9Z6U5_9PEZI</name>